<proteinExistence type="predicted"/>
<evidence type="ECO:0000313" key="4">
    <source>
        <dbReference type="EMBL" id="KAG5970719.1"/>
    </source>
</evidence>
<organism evidence="4 6">
    <name type="scientific">Claviceps arundinis</name>
    <dbReference type="NCBI Taxonomy" id="1623583"/>
    <lineage>
        <taxon>Eukaryota</taxon>
        <taxon>Fungi</taxon>
        <taxon>Dikarya</taxon>
        <taxon>Ascomycota</taxon>
        <taxon>Pezizomycotina</taxon>
        <taxon>Sordariomycetes</taxon>
        <taxon>Hypocreomycetidae</taxon>
        <taxon>Hypocreales</taxon>
        <taxon>Clavicipitaceae</taxon>
        <taxon>Claviceps</taxon>
    </lineage>
</organism>
<feature type="compositionally biased region" description="Polar residues" evidence="2">
    <location>
        <begin position="419"/>
        <end position="431"/>
    </location>
</feature>
<feature type="compositionally biased region" description="Basic residues" evidence="2">
    <location>
        <begin position="478"/>
        <end position="487"/>
    </location>
</feature>
<dbReference type="EMBL" id="SRPS01000070">
    <property type="protein sequence ID" value="KAG5970719.1"/>
    <property type="molecule type" value="Genomic_DNA"/>
</dbReference>
<keyword evidence="1" id="KW-0175">Coiled coil</keyword>
<feature type="coiled-coil region" evidence="1">
    <location>
        <begin position="63"/>
        <end position="90"/>
    </location>
</feature>
<dbReference type="OrthoDB" id="20105at2759"/>
<feature type="region of interest" description="Disordered" evidence="2">
    <location>
        <begin position="168"/>
        <end position="187"/>
    </location>
</feature>
<feature type="compositionally biased region" description="Polar residues" evidence="2">
    <location>
        <begin position="524"/>
        <end position="535"/>
    </location>
</feature>
<feature type="compositionally biased region" description="Basic and acidic residues" evidence="2">
    <location>
        <begin position="381"/>
        <end position="393"/>
    </location>
</feature>
<name>A0A9P7MTY3_9HYPO</name>
<comment type="caution">
    <text evidence="4">The sequence shown here is derived from an EMBL/GenBank/DDBJ whole genome shotgun (WGS) entry which is preliminary data.</text>
</comment>
<dbReference type="EMBL" id="SRPR01000031">
    <property type="protein sequence ID" value="KAG5965344.1"/>
    <property type="molecule type" value="Genomic_DNA"/>
</dbReference>
<dbReference type="Proteomes" id="UP000784919">
    <property type="component" value="Unassembled WGS sequence"/>
</dbReference>
<feature type="compositionally biased region" description="Polar residues" evidence="2">
    <location>
        <begin position="175"/>
        <end position="184"/>
    </location>
</feature>
<feature type="region of interest" description="Disordered" evidence="2">
    <location>
        <begin position="319"/>
        <end position="567"/>
    </location>
</feature>
<dbReference type="Proteomes" id="UP000742024">
    <property type="component" value="Unassembled WGS sequence"/>
</dbReference>
<evidence type="ECO:0000313" key="5">
    <source>
        <dbReference type="Proteomes" id="UP000742024"/>
    </source>
</evidence>
<evidence type="ECO:0000313" key="3">
    <source>
        <dbReference type="EMBL" id="KAG5965344.1"/>
    </source>
</evidence>
<reference evidence="4 5" key="1">
    <citation type="journal article" date="2020" name="bioRxiv">
        <title>Whole genome comparisons of ergot fungi reveals the divergence and evolution of species within the genus Claviceps are the result of varying mechanisms driving genome evolution and host range expansion.</title>
        <authorList>
            <person name="Wyka S.A."/>
            <person name="Mondo S.J."/>
            <person name="Liu M."/>
            <person name="Dettman J."/>
            <person name="Nalam V."/>
            <person name="Broders K.D."/>
        </authorList>
    </citation>
    <scope>NUCLEOTIDE SEQUENCE</scope>
    <source>
        <strain evidence="4">CCC 1102</strain>
        <strain evidence="3 5">LM583</strain>
    </source>
</reference>
<dbReference type="PANTHER" id="PTHR23159">
    <property type="entry name" value="CENTROSOMAL PROTEIN 2"/>
    <property type="match status" value="1"/>
</dbReference>
<feature type="compositionally biased region" description="Polar residues" evidence="2">
    <location>
        <begin position="328"/>
        <end position="338"/>
    </location>
</feature>
<protein>
    <submittedName>
        <fullName evidence="4">Uncharacterized protein</fullName>
    </submittedName>
</protein>
<feature type="compositionally biased region" description="Low complexity" evidence="2">
    <location>
        <begin position="440"/>
        <end position="477"/>
    </location>
</feature>
<dbReference type="PANTHER" id="PTHR23159:SF60">
    <property type="entry name" value="SPINDLE ASSEMBLY ABNORMAL PROTEIN 4"/>
    <property type="match status" value="1"/>
</dbReference>
<evidence type="ECO:0000256" key="2">
    <source>
        <dbReference type="SAM" id="MobiDB-lite"/>
    </source>
</evidence>
<gene>
    <name evidence="4" type="ORF">E4U56_007418</name>
    <name evidence="3" type="ORF">E4U57_004181</name>
</gene>
<sequence length="640" mass="70710">MGATSEERMARIHELELLRQEAIHKTETITRDEEARLLQLQVLAVRDENADLEFAISERDFQINAIIEKMEQLQLELEDGKQTIRNRDAQLKKHGIDMASLKSEIEAFNVSVSDSGKLLQEKFALTRELERVKPEMEHLQSQLATYQATVAEKNDLRRRLEAVEAELESEKQSRQRLQSRNNDAATAELTSRLEEAEEKLAAEREERNKIKKELDKYVATSKAQNERLEDAEGKLAAEKEERKKIKKELERHMASTKTQTERLEDAEAKLAASDEEHIKMKKQLERQVATTKAENERLEERISSLKDKAKGLQADLKEARENLHEAQSELSAAQSRTMSRGEKEKPTRKAITSTTDDTKKSRGPVMSFENITIQTPGNEAVARERPNRKRGPEKVTATVGDKSVFSVTPFLNRAKSLTDDSANESSKNTSTESADPEPAPSDAPAAPEPLSESDAGTPLPKVSFKSAVSFKSPTTKAAKPRPVRKAKPTPTPLGDSTPTKANRVVKSRGTPKIKSIPEIHVDNTKTSARSASPLDQENVPVPVVSSKKAASTLQPKVPEGDVKKRKRKLLGGVNSTILEGGDGDGGEGDVEALAVSRPQPVVAKRARARLGGGVRNAFATGSSFSPLKRDRRGVNASFLA</sequence>
<dbReference type="AlphaFoldDB" id="A0A9P7MTY3"/>
<keyword evidence="5" id="KW-1185">Reference proteome</keyword>
<evidence type="ECO:0000313" key="6">
    <source>
        <dbReference type="Proteomes" id="UP000784919"/>
    </source>
</evidence>
<accession>A0A9P7MTY3</accession>
<evidence type="ECO:0000256" key="1">
    <source>
        <dbReference type="SAM" id="Coils"/>
    </source>
</evidence>